<evidence type="ECO:0000313" key="3">
    <source>
        <dbReference type="Proteomes" id="UP000202440"/>
    </source>
</evidence>
<proteinExistence type="predicted"/>
<name>A0A222FIA7_9GAMM</name>
<feature type="domain" description="NmrA-like" evidence="1">
    <location>
        <begin position="8"/>
        <end position="229"/>
    </location>
</feature>
<organism evidence="2 3">
    <name type="scientific">Bacterioplanes sanyensis</name>
    <dbReference type="NCBI Taxonomy" id="1249553"/>
    <lineage>
        <taxon>Bacteria</taxon>
        <taxon>Pseudomonadati</taxon>
        <taxon>Pseudomonadota</taxon>
        <taxon>Gammaproteobacteria</taxon>
        <taxon>Oceanospirillales</taxon>
        <taxon>Oceanospirillaceae</taxon>
        <taxon>Bacterioplanes</taxon>
    </lineage>
</organism>
<dbReference type="InterPro" id="IPR008030">
    <property type="entry name" value="NmrA-like"/>
</dbReference>
<gene>
    <name evidence="2" type="ORF">CHH28_08505</name>
</gene>
<keyword evidence="3" id="KW-1185">Reference proteome</keyword>
<dbReference type="InterPro" id="IPR051604">
    <property type="entry name" value="Ergot_Alk_Oxidoreductase"/>
</dbReference>
<evidence type="ECO:0000313" key="2">
    <source>
        <dbReference type="EMBL" id="ASP38718.1"/>
    </source>
</evidence>
<dbReference type="PANTHER" id="PTHR43162">
    <property type="match status" value="1"/>
</dbReference>
<dbReference type="KEGG" id="bsan:CHH28_08505"/>
<dbReference type="Gene3D" id="3.90.25.10">
    <property type="entry name" value="UDP-galactose 4-epimerase, domain 1"/>
    <property type="match status" value="1"/>
</dbReference>
<dbReference type="AlphaFoldDB" id="A0A222FIA7"/>
<protein>
    <submittedName>
        <fullName evidence="2">Epimerase</fullName>
    </submittedName>
</protein>
<dbReference type="Gene3D" id="3.40.50.720">
    <property type="entry name" value="NAD(P)-binding Rossmann-like Domain"/>
    <property type="match status" value="1"/>
</dbReference>
<dbReference type="SUPFAM" id="SSF51735">
    <property type="entry name" value="NAD(P)-binding Rossmann-fold domains"/>
    <property type="match status" value="1"/>
</dbReference>
<dbReference type="RefSeq" id="WP_094059904.1">
    <property type="nucleotide sequence ID" value="NZ_CP022530.1"/>
</dbReference>
<dbReference type="EMBL" id="CP022530">
    <property type="protein sequence ID" value="ASP38718.1"/>
    <property type="molecule type" value="Genomic_DNA"/>
</dbReference>
<dbReference type="Proteomes" id="UP000202440">
    <property type="component" value="Chromosome"/>
</dbReference>
<evidence type="ECO:0000259" key="1">
    <source>
        <dbReference type="Pfam" id="PF05368"/>
    </source>
</evidence>
<dbReference type="PANTHER" id="PTHR43162:SF1">
    <property type="entry name" value="PRESTALK A DIFFERENTIATION PROTEIN A"/>
    <property type="match status" value="1"/>
</dbReference>
<dbReference type="InterPro" id="IPR036291">
    <property type="entry name" value="NAD(P)-bd_dom_sf"/>
</dbReference>
<accession>A0A222FIA7</accession>
<reference evidence="2 3" key="1">
    <citation type="submission" date="2017-07" db="EMBL/GenBank/DDBJ databases">
        <title>Annotated genome sequence of Bacterioplanes sanyensis isolated from Red Sea.</title>
        <authorList>
            <person name="Rehman Z.U."/>
        </authorList>
    </citation>
    <scope>NUCLEOTIDE SEQUENCE [LARGE SCALE GENOMIC DNA]</scope>
    <source>
        <strain evidence="2 3">NV9</strain>
    </source>
</reference>
<dbReference type="OrthoDB" id="9798669at2"/>
<dbReference type="Pfam" id="PF05368">
    <property type="entry name" value="NmrA"/>
    <property type="match status" value="1"/>
</dbReference>
<sequence length="294" mass="31370">MNHSELYVVTGATGRTGMATANALLNKGKRVRVVLRTAQQQQEWQQLGAEVAVADYADPAALCQAFAGASAVYIVSPPQYDSEHLFAQAQTMADDIANALLTAQVQKVVALSSIGAEQPENTGWIFMNHRLEKTLAATGIDVTFLRAAYFMENWAPLVQLAQQQGQLPSFLAPIERRIPMIATADIGALAADAMCEHWQGVRILDLQGPEPYSPQDLASSLSHTLDQALPAAAIAESDWSAAMAGQGFSAAAIDGFCEMTRGLNSGHIAFADNASHERRSGEITLASMVSTLLA</sequence>